<dbReference type="InterPro" id="IPR011692">
    <property type="entry name" value="Stress_up-reg_Nod19"/>
</dbReference>
<dbReference type="AlphaFoldDB" id="A0A6J1BYR4"/>
<dbReference type="RefSeq" id="XP_022134781.1">
    <property type="nucleotide sequence ID" value="XM_022279089.1"/>
</dbReference>
<dbReference type="Pfam" id="PF07712">
    <property type="entry name" value="SURNod19"/>
    <property type="match status" value="1"/>
</dbReference>
<protein>
    <submittedName>
        <fullName evidence="2">Uncharacterized protein LOC111006967</fullName>
    </submittedName>
</protein>
<dbReference type="PANTHER" id="PTHR33390">
    <property type="entry name" value="STRESS UP-REGULATED NOD 19 PROTEIN"/>
    <property type="match status" value="1"/>
</dbReference>
<proteinExistence type="predicted"/>
<sequence>MERFYHNINFPTPHIAIKSFDLEVVDQSGNSISLFDTFLHHWSLVRYFQHSTAPDPTPNTSFTQLHEPDFIIATNNGVCQHHSLPQFYGMGSESRKTSTFLPHPYGIEVGDAVQVPAGYEERWSLNVHVIDTRGVEDRMGCTDCWCHLYNVTKDQFGRPLKGDYKGGKLCCYDQTQCRVREGYKGEERKLYVRYRVKWVDWDDDFVVPVEVYIFDVTDTWNPLLNDSTGLSDQQHHCLVAYDVETCSLANKLHGKCNATKTSKVIFPGDSGYIIYGVAHQHIGGIDATLYGEDGRVLCSSSPIYGRGNEIGNENGYVVGMSTCYPKLGNYVKINKGEMVTLVSNYDPSQNHTAVMGLFQIMVAHKIPN</sequence>
<dbReference type="KEGG" id="mcha:111006967"/>
<organism evidence="1 2">
    <name type="scientific">Momordica charantia</name>
    <name type="common">Bitter gourd</name>
    <name type="synonym">Balsam pear</name>
    <dbReference type="NCBI Taxonomy" id="3673"/>
    <lineage>
        <taxon>Eukaryota</taxon>
        <taxon>Viridiplantae</taxon>
        <taxon>Streptophyta</taxon>
        <taxon>Embryophyta</taxon>
        <taxon>Tracheophyta</taxon>
        <taxon>Spermatophyta</taxon>
        <taxon>Magnoliopsida</taxon>
        <taxon>eudicotyledons</taxon>
        <taxon>Gunneridae</taxon>
        <taxon>Pentapetalae</taxon>
        <taxon>rosids</taxon>
        <taxon>fabids</taxon>
        <taxon>Cucurbitales</taxon>
        <taxon>Cucurbitaceae</taxon>
        <taxon>Momordiceae</taxon>
        <taxon>Momordica</taxon>
    </lineage>
</organism>
<keyword evidence="1" id="KW-1185">Reference proteome</keyword>
<evidence type="ECO:0000313" key="1">
    <source>
        <dbReference type="Proteomes" id="UP000504603"/>
    </source>
</evidence>
<evidence type="ECO:0000313" key="2">
    <source>
        <dbReference type="RefSeq" id="XP_022134781.1"/>
    </source>
</evidence>
<name>A0A6J1BYR4_MOMCH</name>
<dbReference type="PANTHER" id="PTHR33390:SF1">
    <property type="entry name" value="STRESS UP-REGULATED NOD 19 PROTEIN"/>
    <property type="match status" value="1"/>
</dbReference>
<dbReference type="GeneID" id="111006967"/>
<dbReference type="Proteomes" id="UP000504603">
    <property type="component" value="Unplaced"/>
</dbReference>
<accession>A0A6J1BYR4</accession>
<dbReference type="OrthoDB" id="1923469at2759"/>
<reference evidence="2" key="1">
    <citation type="submission" date="2025-08" db="UniProtKB">
        <authorList>
            <consortium name="RefSeq"/>
        </authorList>
    </citation>
    <scope>IDENTIFICATION</scope>
    <source>
        <strain evidence="2">OHB3-1</strain>
    </source>
</reference>
<gene>
    <name evidence="2" type="primary">LOC111006967</name>
</gene>